<dbReference type="SMART" id="SM00184">
    <property type="entry name" value="RING"/>
    <property type="match status" value="1"/>
</dbReference>
<dbReference type="SUPFAM" id="SSF57850">
    <property type="entry name" value="RING/U-box"/>
    <property type="match status" value="1"/>
</dbReference>
<dbReference type="Proteomes" id="UP000008227">
    <property type="component" value="Chromosome 7"/>
</dbReference>
<gene>
    <name evidence="9" type="primary">TRIM15</name>
</gene>
<evidence type="ECO:0000256" key="5">
    <source>
        <dbReference type="PROSITE-ProRule" id="PRU00024"/>
    </source>
</evidence>
<keyword evidence="6" id="KW-0175">Coiled coil</keyword>
<protein>
    <submittedName>
        <fullName evidence="9">Tripartite motif containing 15</fullName>
    </submittedName>
</protein>
<keyword evidence="2" id="KW-0479">Metal-binding</keyword>
<evidence type="ECO:0000256" key="4">
    <source>
        <dbReference type="ARBA" id="ARBA00022833"/>
    </source>
</evidence>
<comment type="similarity">
    <text evidence="1">Belongs to the TRIM/RBCC family.</text>
</comment>
<keyword evidence="4" id="KW-0862">Zinc</keyword>
<dbReference type="InterPro" id="IPR018957">
    <property type="entry name" value="Znf_C3HC4_RING-type"/>
</dbReference>
<evidence type="ECO:0000256" key="6">
    <source>
        <dbReference type="SAM" id="Coils"/>
    </source>
</evidence>
<dbReference type="InterPro" id="IPR050143">
    <property type="entry name" value="TRIM/RBCC"/>
</dbReference>
<dbReference type="GO" id="GO:0008270">
    <property type="term" value="F:zinc ion binding"/>
    <property type="evidence" value="ECO:0007669"/>
    <property type="project" value="UniProtKB-KW"/>
</dbReference>
<organism evidence="9 10">
    <name type="scientific">Sus scrofa</name>
    <name type="common">Pig</name>
    <dbReference type="NCBI Taxonomy" id="9823"/>
    <lineage>
        <taxon>Eukaryota</taxon>
        <taxon>Metazoa</taxon>
        <taxon>Chordata</taxon>
        <taxon>Craniata</taxon>
        <taxon>Vertebrata</taxon>
        <taxon>Euteleostomi</taxon>
        <taxon>Mammalia</taxon>
        <taxon>Eutheria</taxon>
        <taxon>Laurasiatheria</taxon>
        <taxon>Artiodactyla</taxon>
        <taxon>Suina</taxon>
        <taxon>Suidae</taxon>
        <taxon>Sus</taxon>
    </lineage>
</organism>
<dbReference type="SMART" id="SM00336">
    <property type="entry name" value="BBOX"/>
    <property type="match status" value="1"/>
</dbReference>
<proteinExistence type="inferred from homology"/>
<dbReference type="FunFam" id="3.30.160.60:FF:002334">
    <property type="entry name" value="Tripartite motif containing 15"/>
    <property type="match status" value="1"/>
</dbReference>
<name>A0ABB5UP28_PIG</name>
<dbReference type="Gene3D" id="3.30.40.10">
    <property type="entry name" value="Zinc/RING finger domain, C3HC4 (zinc finger)"/>
    <property type="match status" value="1"/>
</dbReference>
<dbReference type="PROSITE" id="PS00518">
    <property type="entry name" value="ZF_RING_1"/>
    <property type="match status" value="1"/>
</dbReference>
<dbReference type="Pfam" id="PF00643">
    <property type="entry name" value="zf-B_box"/>
    <property type="match status" value="1"/>
</dbReference>
<dbReference type="InterPro" id="IPR013083">
    <property type="entry name" value="Znf_RING/FYVE/PHD"/>
</dbReference>
<reference evidence="9 10" key="1">
    <citation type="journal article" date="2020" name="Gigascience">
        <title>An improved pig reference genome sequence to enable pig genetics and genomics research.</title>
        <authorList>
            <person name="Warr A."/>
            <person name="Affara N."/>
            <person name="Aken B."/>
            <person name="Beiki H."/>
            <person name="Bickhart D.M."/>
            <person name="Billis K."/>
            <person name="Chow W."/>
            <person name="Eory L."/>
            <person name="Finlayson H.A."/>
            <person name="Flicek P."/>
            <person name="Giron C.G."/>
            <person name="Griffin D.K."/>
            <person name="Hall R."/>
            <person name="Hannum G."/>
            <person name="Hourlier T."/>
            <person name="Howe K."/>
            <person name="Hume D.A."/>
            <person name="Izuogu O."/>
            <person name="Kim K."/>
            <person name="Koren S."/>
            <person name="Liu H."/>
            <person name="Manchanda N."/>
            <person name="Martin F.J."/>
            <person name="Nonneman D.J."/>
            <person name="O'Connor R.E."/>
            <person name="Phillippy A.M."/>
            <person name="Rohrer G.A."/>
            <person name="Rosen B.D."/>
            <person name="Rund L.A."/>
            <person name="Sargent C.A."/>
            <person name="Schook L.B."/>
            <person name="Schroeder S.G."/>
            <person name="Schwartz A.S."/>
            <person name="Skinner B.M."/>
            <person name="Talbot R."/>
            <person name="Tseng E."/>
            <person name="Tuggle C.K."/>
            <person name="Watson M."/>
            <person name="Smith T.P.L."/>
            <person name="Archibald A.L."/>
        </authorList>
    </citation>
    <scope>NUCLEOTIDE SEQUENCE [LARGE SCALE GENOMIC DNA]</scope>
    <source>
        <strain evidence="9 10">Duroc</strain>
    </source>
</reference>
<evidence type="ECO:0000259" key="8">
    <source>
        <dbReference type="PROSITE" id="PS50119"/>
    </source>
</evidence>
<evidence type="ECO:0000259" key="7">
    <source>
        <dbReference type="PROSITE" id="PS50089"/>
    </source>
</evidence>
<dbReference type="SUPFAM" id="SSF57845">
    <property type="entry name" value="B-box zinc-binding domain"/>
    <property type="match status" value="1"/>
</dbReference>
<evidence type="ECO:0000313" key="9">
    <source>
        <dbReference type="Ensembl" id="ENSSSCP00000081949.1"/>
    </source>
</evidence>
<dbReference type="PANTHER" id="PTHR24103">
    <property type="entry name" value="E3 UBIQUITIN-PROTEIN LIGASE TRIM"/>
    <property type="match status" value="1"/>
</dbReference>
<dbReference type="Pfam" id="PF00097">
    <property type="entry name" value="zf-C3HC4"/>
    <property type="match status" value="1"/>
</dbReference>
<dbReference type="Ensembl" id="ENSSSCT00000107558.1">
    <property type="protein sequence ID" value="ENSSSCP00000081949.1"/>
    <property type="gene ID" value="ENSSSCG00000001235.7"/>
</dbReference>
<dbReference type="InterPro" id="IPR001841">
    <property type="entry name" value="Znf_RING"/>
</dbReference>
<keyword evidence="3 5" id="KW-0863">Zinc-finger</keyword>
<evidence type="ECO:0000256" key="2">
    <source>
        <dbReference type="ARBA" id="ARBA00022723"/>
    </source>
</evidence>
<evidence type="ECO:0000256" key="3">
    <source>
        <dbReference type="ARBA" id="ARBA00022771"/>
    </source>
</evidence>
<dbReference type="InterPro" id="IPR000315">
    <property type="entry name" value="Znf_B-box"/>
</dbReference>
<reference evidence="9" key="2">
    <citation type="submission" date="2025-08" db="UniProtKB">
        <authorList>
            <consortium name="Ensembl"/>
        </authorList>
    </citation>
    <scope>IDENTIFICATION</scope>
</reference>
<feature type="domain" description="B box-type" evidence="8">
    <location>
        <begin position="74"/>
        <end position="115"/>
    </location>
</feature>
<evidence type="ECO:0000313" key="10">
    <source>
        <dbReference type="Proteomes" id="UP000008227"/>
    </source>
</evidence>
<dbReference type="PROSITE" id="PS50089">
    <property type="entry name" value="ZF_RING_2"/>
    <property type="match status" value="1"/>
</dbReference>
<dbReference type="GeneTree" id="ENSGT00940000162589"/>
<feature type="domain" description="RING-type" evidence="7">
    <location>
        <begin position="12"/>
        <end position="57"/>
    </location>
</feature>
<dbReference type="AlphaFoldDB" id="A0ABB5UP28"/>
<accession>A0ABB5UP28</accession>
<evidence type="ECO:0000256" key="1">
    <source>
        <dbReference type="ARBA" id="ARBA00008518"/>
    </source>
</evidence>
<feature type="coiled-coil region" evidence="6">
    <location>
        <begin position="123"/>
        <end position="222"/>
    </location>
</feature>
<reference evidence="9" key="3">
    <citation type="submission" date="2025-09" db="UniProtKB">
        <authorList>
            <consortium name="Ensembl"/>
        </authorList>
    </citation>
    <scope>IDENTIFICATION</scope>
</reference>
<dbReference type="InterPro" id="IPR017907">
    <property type="entry name" value="Znf_RING_CS"/>
</dbReference>
<sequence length="281" mass="32125">MPLTPSHKGAVCSDCQGRLEDAVTAACGHTFCRLCLPLPPQMGAQPSSRVLLCPVCQEKEQTEPVLVPVPLGPLGETYCEEHGEKIYFFCENDAEFLCVFCREGPSHQAHAVGFLDEAIQPYRDRLRGRLEALITERDEIEDMKSREDQKLQVLLAQIESKKRHVEATFERLQQELGEQQRLLLARLTELERQIWKERDKYISKLSEEVARLGTQVKELEEKCQQPASELLQDVRVNQSRCETKTFVSPEAISPDLVKKIRDLHRKILTLPEMLRAFSAFP</sequence>
<keyword evidence="10" id="KW-1185">Reference proteome</keyword>
<dbReference type="Gene3D" id="3.30.160.60">
    <property type="entry name" value="Classic Zinc Finger"/>
    <property type="match status" value="1"/>
</dbReference>
<dbReference type="PROSITE" id="PS50119">
    <property type="entry name" value="ZF_BBOX"/>
    <property type="match status" value="1"/>
</dbReference>